<evidence type="ECO:0000256" key="3">
    <source>
        <dbReference type="ARBA" id="ARBA00022801"/>
    </source>
</evidence>
<dbReference type="EC" id="3.6.1.-" evidence="4"/>
<gene>
    <name evidence="4" type="primary">rppH</name>
    <name evidence="4" type="synonym">nudH</name>
    <name evidence="6" type="ORF">GRI43_03475</name>
</gene>
<evidence type="ECO:0000259" key="5">
    <source>
        <dbReference type="PROSITE" id="PS51462"/>
    </source>
</evidence>
<comment type="cofactor">
    <cofactor evidence="4">
        <name>a divalent metal cation</name>
        <dbReference type="ChEBI" id="CHEBI:60240"/>
    </cofactor>
</comment>
<comment type="cofactor">
    <cofactor evidence="1">
        <name>Mn(2+)</name>
        <dbReference type="ChEBI" id="CHEBI:29035"/>
    </cofactor>
</comment>
<dbReference type="InterPro" id="IPR015797">
    <property type="entry name" value="NUDIX_hydrolase-like_dom_sf"/>
</dbReference>
<dbReference type="InterPro" id="IPR000086">
    <property type="entry name" value="NUDIX_hydrolase_dom"/>
</dbReference>
<comment type="similarity">
    <text evidence="4">Belongs to the Nudix hydrolase family. RppH subfamily.</text>
</comment>
<name>A0A6I4V262_9SPHN</name>
<comment type="function">
    <text evidence="4">Accelerates the degradation of transcripts by removing pyrophosphate from the 5'-end of triphosphorylated RNA, leading to a more labile monophosphorylated state that can stimulate subsequent ribonuclease cleavage.</text>
</comment>
<sequence length="167" mass="18984">MNDLTSLPTAYRPCVGVMLVNASGMVFVAERLDSRHGTDHTSGFWQMPQGGVDPGEDLEQAALRELAEETGVSGSMVTLLKKTREPIRYDLPDDLIGKLWKGQFRGQEQVWFLARFSGSDADIDLEAHDPPEFAQWKWLEPDLLPDVIVPFKRYVYRTVLDEFRDLI</sequence>
<dbReference type="Gene3D" id="3.90.79.10">
    <property type="entry name" value="Nucleoside Triphosphate Pyrophosphohydrolase"/>
    <property type="match status" value="1"/>
</dbReference>
<dbReference type="PANTHER" id="PTHR11839:SF22">
    <property type="entry name" value="NUDIX HYDROLASE 26, CHLOROPLASTIC"/>
    <property type="match status" value="1"/>
</dbReference>
<evidence type="ECO:0000256" key="2">
    <source>
        <dbReference type="ARBA" id="ARBA00001946"/>
    </source>
</evidence>
<comment type="caution">
    <text evidence="6">The sequence shown here is derived from an EMBL/GenBank/DDBJ whole genome shotgun (WGS) entry which is preliminary data.</text>
</comment>
<dbReference type="InterPro" id="IPR022927">
    <property type="entry name" value="RppH"/>
</dbReference>
<dbReference type="GO" id="GO:0006753">
    <property type="term" value="P:nucleoside phosphate metabolic process"/>
    <property type="evidence" value="ECO:0007669"/>
    <property type="project" value="TreeGrafter"/>
</dbReference>
<dbReference type="OrthoDB" id="9816040at2"/>
<evidence type="ECO:0000313" key="7">
    <source>
        <dbReference type="Proteomes" id="UP000471435"/>
    </source>
</evidence>
<dbReference type="SUPFAM" id="SSF55811">
    <property type="entry name" value="Nudix"/>
    <property type="match status" value="1"/>
</dbReference>
<dbReference type="GO" id="GO:0008893">
    <property type="term" value="F:guanosine-3',5'-bis(diphosphate) 3'-diphosphatase activity"/>
    <property type="evidence" value="ECO:0007669"/>
    <property type="project" value="TreeGrafter"/>
</dbReference>
<evidence type="ECO:0000256" key="1">
    <source>
        <dbReference type="ARBA" id="ARBA00001936"/>
    </source>
</evidence>
<dbReference type="PROSITE" id="PS00893">
    <property type="entry name" value="NUDIX_BOX"/>
    <property type="match status" value="1"/>
</dbReference>
<keyword evidence="7" id="KW-1185">Reference proteome</keyword>
<dbReference type="InterPro" id="IPR020084">
    <property type="entry name" value="NUDIX_hydrolase_CS"/>
</dbReference>
<dbReference type="AlphaFoldDB" id="A0A6I4V262"/>
<reference evidence="6 7" key="1">
    <citation type="submission" date="2019-12" db="EMBL/GenBank/DDBJ databases">
        <title>Genomic-based taxomic classification of the family Erythrobacteraceae.</title>
        <authorList>
            <person name="Xu L."/>
        </authorList>
    </citation>
    <scope>NUCLEOTIDE SEQUENCE [LARGE SCALE GENOMIC DNA]</scope>
    <source>
        <strain evidence="6 7">SW-109</strain>
    </source>
</reference>
<keyword evidence="3 4" id="KW-0378">Hydrolase</keyword>
<evidence type="ECO:0000313" key="6">
    <source>
        <dbReference type="EMBL" id="MXP46454.1"/>
    </source>
</evidence>
<evidence type="ECO:0000256" key="4">
    <source>
        <dbReference type="HAMAP-Rule" id="MF_00298"/>
    </source>
</evidence>
<dbReference type="GO" id="GO:0034432">
    <property type="term" value="F:bis(5'-adenosyl)-pentaphosphatase activity"/>
    <property type="evidence" value="ECO:0007669"/>
    <property type="project" value="TreeGrafter"/>
</dbReference>
<dbReference type="RefSeq" id="WP_160729684.1">
    <property type="nucleotide sequence ID" value="NZ_WTYP01000001.1"/>
</dbReference>
<dbReference type="Pfam" id="PF00293">
    <property type="entry name" value="NUDIX"/>
    <property type="match status" value="1"/>
</dbReference>
<dbReference type="Proteomes" id="UP000471435">
    <property type="component" value="Unassembled WGS sequence"/>
</dbReference>
<dbReference type="InterPro" id="IPR020476">
    <property type="entry name" value="Nudix_hydrolase"/>
</dbReference>
<organism evidence="6 7">
    <name type="scientific">Pontixanthobacter luteolus</name>
    <dbReference type="NCBI Taxonomy" id="295089"/>
    <lineage>
        <taxon>Bacteria</taxon>
        <taxon>Pseudomonadati</taxon>
        <taxon>Pseudomonadota</taxon>
        <taxon>Alphaproteobacteria</taxon>
        <taxon>Sphingomonadales</taxon>
        <taxon>Erythrobacteraceae</taxon>
        <taxon>Pontixanthobacter</taxon>
    </lineage>
</organism>
<dbReference type="NCBIfam" id="NF001938">
    <property type="entry name" value="PRK00714.1-5"/>
    <property type="match status" value="1"/>
</dbReference>
<feature type="domain" description="Nudix hydrolase" evidence="5">
    <location>
        <begin position="10"/>
        <end position="161"/>
    </location>
</feature>
<dbReference type="CDD" id="cd03671">
    <property type="entry name" value="NUDIX_Ap4A_hydrolase_plant_like"/>
    <property type="match status" value="1"/>
</dbReference>
<proteinExistence type="inferred from homology"/>
<dbReference type="PROSITE" id="PS51462">
    <property type="entry name" value="NUDIX"/>
    <property type="match status" value="1"/>
</dbReference>
<dbReference type="PANTHER" id="PTHR11839">
    <property type="entry name" value="UDP/ADP-SUGAR PYROPHOSPHATASE"/>
    <property type="match status" value="1"/>
</dbReference>
<feature type="short sequence motif" description="Nudix box" evidence="4">
    <location>
        <begin position="50"/>
        <end position="71"/>
    </location>
</feature>
<dbReference type="HAMAP" id="MF_00298">
    <property type="entry name" value="Nudix_RppH"/>
    <property type="match status" value="1"/>
</dbReference>
<dbReference type="GO" id="GO:0019693">
    <property type="term" value="P:ribose phosphate metabolic process"/>
    <property type="evidence" value="ECO:0007669"/>
    <property type="project" value="TreeGrafter"/>
</dbReference>
<comment type="cofactor">
    <cofactor evidence="2">
        <name>Mg(2+)</name>
        <dbReference type="ChEBI" id="CHEBI:18420"/>
    </cofactor>
</comment>
<protein>
    <recommendedName>
        <fullName evidence="4">RNA pyrophosphohydrolase</fullName>
        <ecNumber evidence="4">3.6.1.-</ecNumber>
    </recommendedName>
    <alternativeName>
        <fullName evidence="4">(Di)nucleoside polyphosphate hydrolase</fullName>
    </alternativeName>
</protein>
<dbReference type="EMBL" id="WTYP01000001">
    <property type="protein sequence ID" value="MXP46454.1"/>
    <property type="molecule type" value="Genomic_DNA"/>
</dbReference>
<accession>A0A6I4V262</accession>
<dbReference type="PRINTS" id="PR00502">
    <property type="entry name" value="NUDIXFAMILY"/>
</dbReference>